<sequence>MFIKADVLIEQSPTSENSAIMAHPPINTSDDLDFAMVSSLYGPILLNADIVHGGLSSHQSINAEKFLRELKINDIIYRINQKWKDIEIKLEQLTKPSKDIVDEWRKFNSSYVNLLDRLGELEAKWYSIQREKFTSTTEILLNKAKLDFDVLQLHERSQNLCQYVLQIASKNIDTH</sequence>
<dbReference type="AlphaFoldDB" id="A0A815M7M0"/>
<dbReference type="EMBL" id="CAJNOQ010018059">
    <property type="protein sequence ID" value="CAF1416769.1"/>
    <property type="molecule type" value="Genomic_DNA"/>
</dbReference>
<evidence type="ECO:0000313" key="2">
    <source>
        <dbReference type="EMBL" id="CAF4302280.1"/>
    </source>
</evidence>
<comment type="caution">
    <text evidence="1">The sequence shown here is derived from an EMBL/GenBank/DDBJ whole genome shotgun (WGS) entry which is preliminary data.</text>
</comment>
<protein>
    <submittedName>
        <fullName evidence="1">Uncharacterized protein</fullName>
    </submittedName>
</protein>
<name>A0A815M7M0_9BILA</name>
<keyword evidence="3" id="KW-1185">Reference proteome</keyword>
<dbReference type="EMBL" id="CAJOBC010083489">
    <property type="protein sequence ID" value="CAF4302280.1"/>
    <property type="molecule type" value="Genomic_DNA"/>
</dbReference>
<dbReference type="OrthoDB" id="10142493at2759"/>
<organism evidence="1 3">
    <name type="scientific">Didymodactylos carnosus</name>
    <dbReference type="NCBI Taxonomy" id="1234261"/>
    <lineage>
        <taxon>Eukaryota</taxon>
        <taxon>Metazoa</taxon>
        <taxon>Spiralia</taxon>
        <taxon>Gnathifera</taxon>
        <taxon>Rotifera</taxon>
        <taxon>Eurotatoria</taxon>
        <taxon>Bdelloidea</taxon>
        <taxon>Philodinida</taxon>
        <taxon>Philodinidae</taxon>
        <taxon>Didymodactylos</taxon>
    </lineage>
</organism>
<evidence type="ECO:0000313" key="1">
    <source>
        <dbReference type="EMBL" id="CAF1416769.1"/>
    </source>
</evidence>
<reference evidence="1" key="1">
    <citation type="submission" date="2021-02" db="EMBL/GenBank/DDBJ databases">
        <authorList>
            <person name="Nowell W R."/>
        </authorList>
    </citation>
    <scope>NUCLEOTIDE SEQUENCE</scope>
</reference>
<gene>
    <name evidence="1" type="ORF">GPM918_LOCUS33620</name>
    <name evidence="2" type="ORF">SRO942_LOCUS34311</name>
</gene>
<accession>A0A815M7M0</accession>
<dbReference type="Proteomes" id="UP000663829">
    <property type="component" value="Unassembled WGS sequence"/>
</dbReference>
<evidence type="ECO:0000313" key="3">
    <source>
        <dbReference type="Proteomes" id="UP000663829"/>
    </source>
</evidence>
<proteinExistence type="predicted"/>
<dbReference type="Proteomes" id="UP000681722">
    <property type="component" value="Unassembled WGS sequence"/>
</dbReference>